<reference evidence="1" key="1">
    <citation type="submission" date="2023-10" db="EMBL/GenBank/DDBJ databases">
        <authorList>
            <person name="Rodriguez Cubillos JULIANA M."/>
            <person name="De Vega J."/>
        </authorList>
    </citation>
    <scope>NUCLEOTIDE SEQUENCE</scope>
</reference>
<sequence>MGRGSGKVTLKQIQDAKVRKAAFMQRKKGLTKKVSEFSNSFGVEACLIVFDGDGDGKPITWPQDYKTLQSMLTKYEQQKFETTPKDFKVKDYFANKKNMAELEILRVRKKIAMKKHPTWGRCFYNLDREELQSFIDMVDIKIEACNRRINMLKNTGHIPEEVASPQSSQPTKPIINISEMADFTDLIEWTDPMPQENAFSSHSSQPMKPIIDISEMADFTDLIEWNDLMPQENAFSSHSSQLDVMDIIPQMQLDPAPLQPHDNISLSPVSSTDQLGEFGKMYDLMDQSDQEWVATQFDFDDSAAYKLNDGDGDGWMKQPDMFQWNDISFLSEIEQECAALDAFPQPRYGF</sequence>
<gene>
    <name evidence="1" type="ORF">MILVUS5_LOCUS6633</name>
</gene>
<accession>A0ACB0IV37</accession>
<name>A0ACB0IV37_TRIPR</name>
<dbReference type="EMBL" id="CASHSV030000002">
    <property type="protein sequence ID" value="CAJ2636067.1"/>
    <property type="molecule type" value="Genomic_DNA"/>
</dbReference>
<evidence type="ECO:0000313" key="2">
    <source>
        <dbReference type="Proteomes" id="UP001177021"/>
    </source>
</evidence>
<keyword evidence="2" id="KW-1185">Reference proteome</keyword>
<dbReference type="Proteomes" id="UP001177021">
    <property type="component" value="Unassembled WGS sequence"/>
</dbReference>
<protein>
    <submittedName>
        <fullName evidence="1">Uncharacterized protein</fullName>
    </submittedName>
</protein>
<proteinExistence type="predicted"/>
<organism evidence="1 2">
    <name type="scientific">Trifolium pratense</name>
    <name type="common">Red clover</name>
    <dbReference type="NCBI Taxonomy" id="57577"/>
    <lineage>
        <taxon>Eukaryota</taxon>
        <taxon>Viridiplantae</taxon>
        <taxon>Streptophyta</taxon>
        <taxon>Embryophyta</taxon>
        <taxon>Tracheophyta</taxon>
        <taxon>Spermatophyta</taxon>
        <taxon>Magnoliopsida</taxon>
        <taxon>eudicotyledons</taxon>
        <taxon>Gunneridae</taxon>
        <taxon>Pentapetalae</taxon>
        <taxon>rosids</taxon>
        <taxon>fabids</taxon>
        <taxon>Fabales</taxon>
        <taxon>Fabaceae</taxon>
        <taxon>Papilionoideae</taxon>
        <taxon>50 kb inversion clade</taxon>
        <taxon>NPAAA clade</taxon>
        <taxon>Hologalegina</taxon>
        <taxon>IRL clade</taxon>
        <taxon>Trifolieae</taxon>
        <taxon>Trifolium</taxon>
    </lineage>
</organism>
<evidence type="ECO:0000313" key="1">
    <source>
        <dbReference type="EMBL" id="CAJ2636067.1"/>
    </source>
</evidence>
<comment type="caution">
    <text evidence="1">The sequence shown here is derived from an EMBL/GenBank/DDBJ whole genome shotgun (WGS) entry which is preliminary data.</text>
</comment>